<dbReference type="PROSITE" id="PS50883">
    <property type="entry name" value="EAL"/>
    <property type="match status" value="1"/>
</dbReference>
<evidence type="ECO:0000313" key="4">
    <source>
        <dbReference type="EMBL" id="MPM41914.1"/>
    </source>
</evidence>
<dbReference type="NCBIfam" id="TIGR00254">
    <property type="entry name" value="GGDEF"/>
    <property type="match status" value="1"/>
</dbReference>
<dbReference type="Gene3D" id="3.30.70.270">
    <property type="match status" value="1"/>
</dbReference>
<dbReference type="SUPFAM" id="SSF141868">
    <property type="entry name" value="EAL domain-like"/>
    <property type="match status" value="1"/>
</dbReference>
<dbReference type="EMBL" id="VSSQ01009535">
    <property type="protein sequence ID" value="MPM41914.1"/>
    <property type="molecule type" value="Genomic_DNA"/>
</dbReference>
<dbReference type="Pfam" id="PF00563">
    <property type="entry name" value="EAL"/>
    <property type="match status" value="1"/>
</dbReference>
<dbReference type="PANTHER" id="PTHR33121">
    <property type="entry name" value="CYCLIC DI-GMP PHOSPHODIESTERASE PDEF"/>
    <property type="match status" value="1"/>
</dbReference>
<feature type="transmembrane region" description="Helical" evidence="1">
    <location>
        <begin position="268"/>
        <end position="301"/>
    </location>
</feature>
<feature type="transmembrane region" description="Helical" evidence="1">
    <location>
        <begin position="159"/>
        <end position="181"/>
    </location>
</feature>
<feature type="transmembrane region" description="Helical" evidence="1">
    <location>
        <begin position="30"/>
        <end position="49"/>
    </location>
</feature>
<dbReference type="InterPro" id="IPR000160">
    <property type="entry name" value="GGDEF_dom"/>
</dbReference>
<evidence type="ECO:0000259" key="3">
    <source>
        <dbReference type="PROSITE" id="PS50887"/>
    </source>
</evidence>
<evidence type="ECO:0000259" key="2">
    <source>
        <dbReference type="PROSITE" id="PS50883"/>
    </source>
</evidence>
<keyword evidence="1" id="KW-0472">Membrane</keyword>
<dbReference type="SMART" id="SM00267">
    <property type="entry name" value="GGDEF"/>
    <property type="match status" value="1"/>
</dbReference>
<dbReference type="PROSITE" id="PS50887">
    <property type="entry name" value="GGDEF"/>
    <property type="match status" value="1"/>
</dbReference>
<dbReference type="SMART" id="SM00052">
    <property type="entry name" value="EAL"/>
    <property type="match status" value="1"/>
</dbReference>
<dbReference type="InterPro" id="IPR050706">
    <property type="entry name" value="Cyclic-di-GMP_PDE-like"/>
</dbReference>
<keyword evidence="1" id="KW-0812">Transmembrane</keyword>
<feature type="domain" description="EAL" evidence="2">
    <location>
        <begin position="519"/>
        <end position="773"/>
    </location>
</feature>
<dbReference type="AlphaFoldDB" id="A0A644ZWG9"/>
<dbReference type="SUPFAM" id="SSF55073">
    <property type="entry name" value="Nucleotide cyclase"/>
    <property type="match status" value="1"/>
</dbReference>
<dbReference type="InterPro" id="IPR043128">
    <property type="entry name" value="Rev_trsase/Diguanyl_cyclase"/>
</dbReference>
<dbReference type="Pfam" id="PF00990">
    <property type="entry name" value="GGDEF"/>
    <property type="match status" value="1"/>
</dbReference>
<dbReference type="InterPro" id="IPR001633">
    <property type="entry name" value="EAL_dom"/>
</dbReference>
<dbReference type="GO" id="GO:0071111">
    <property type="term" value="F:cyclic-guanylate-specific phosphodiesterase activity"/>
    <property type="evidence" value="ECO:0007669"/>
    <property type="project" value="InterPro"/>
</dbReference>
<feature type="transmembrane region" description="Helical" evidence="1">
    <location>
        <begin position="61"/>
        <end position="81"/>
    </location>
</feature>
<dbReference type="PANTHER" id="PTHR33121:SF71">
    <property type="entry name" value="OXYGEN SENSOR PROTEIN DOSP"/>
    <property type="match status" value="1"/>
</dbReference>
<feature type="transmembrane region" description="Helical" evidence="1">
    <location>
        <begin position="193"/>
        <end position="210"/>
    </location>
</feature>
<accession>A0A644ZWG9</accession>
<organism evidence="4">
    <name type="scientific">bioreactor metagenome</name>
    <dbReference type="NCBI Taxonomy" id="1076179"/>
    <lineage>
        <taxon>unclassified sequences</taxon>
        <taxon>metagenomes</taxon>
        <taxon>ecological metagenomes</taxon>
    </lineage>
</organism>
<dbReference type="InterPro" id="IPR029787">
    <property type="entry name" value="Nucleotide_cyclase"/>
</dbReference>
<proteinExistence type="predicted"/>
<gene>
    <name evidence="4" type="ORF">SDC9_88574</name>
</gene>
<feature type="transmembrane region" description="Helical" evidence="1">
    <location>
        <begin position="93"/>
        <end position="114"/>
    </location>
</feature>
<keyword evidence="1" id="KW-1133">Transmembrane helix</keyword>
<name>A0A644ZWG9_9ZZZZ</name>
<evidence type="ECO:0008006" key="5">
    <source>
        <dbReference type="Google" id="ProtNLM"/>
    </source>
</evidence>
<feature type="domain" description="GGDEF" evidence="3">
    <location>
        <begin position="376"/>
        <end position="510"/>
    </location>
</feature>
<feature type="transmembrane region" description="Helical" evidence="1">
    <location>
        <begin position="126"/>
        <end position="147"/>
    </location>
</feature>
<dbReference type="Gene3D" id="3.20.20.450">
    <property type="entry name" value="EAL domain"/>
    <property type="match status" value="1"/>
</dbReference>
<dbReference type="InterPro" id="IPR035919">
    <property type="entry name" value="EAL_sf"/>
</dbReference>
<reference evidence="4" key="1">
    <citation type="submission" date="2019-08" db="EMBL/GenBank/DDBJ databases">
        <authorList>
            <person name="Kucharzyk K."/>
            <person name="Murdoch R.W."/>
            <person name="Higgins S."/>
            <person name="Loffler F."/>
        </authorList>
    </citation>
    <scope>NUCLEOTIDE SEQUENCE</scope>
</reference>
<dbReference type="CDD" id="cd01948">
    <property type="entry name" value="EAL"/>
    <property type="match status" value="1"/>
</dbReference>
<dbReference type="CDD" id="cd01949">
    <property type="entry name" value="GGDEF"/>
    <property type="match status" value="1"/>
</dbReference>
<comment type="caution">
    <text evidence="4">The sequence shown here is derived from an EMBL/GenBank/DDBJ whole genome shotgun (WGS) entry which is preliminary data.</text>
</comment>
<feature type="transmembrane region" description="Helical" evidence="1">
    <location>
        <begin position="7"/>
        <end position="24"/>
    </location>
</feature>
<evidence type="ECO:0000256" key="1">
    <source>
        <dbReference type="SAM" id="Phobius"/>
    </source>
</evidence>
<protein>
    <recommendedName>
        <fullName evidence="5">EAL domain-containing protein</fullName>
    </recommendedName>
</protein>
<sequence>MKQSKRILTVYVLLMMFFLYFVSILFESNLWGNILSPVVAFLSSVSILISIEQIKRFRSYAVLLFLSTLIWGVADFFWLIYDNILSLDPANVCFINILYVVPNLFFAILLTHYILKNYPNWNLNQLFIDIFTFSAIGTILLWSFIFSETKLTYRWDFDYILAMIYIFLDFYLIVALGLICFSKSLGNIRKSSFLVLTGIFLYAMTDYYYAYLSLMKSYEPNTIIDVVYMLCNVLFAVGTAQEAADPIFTADLHPNELSENLRKPTKLVFLNIVFFHLLHMIGFLSLNALVFASAICVLYWILTTNVRANMVDKLMLKTEKNMNEQLEKLIAERTLALNLANQHLKELSNRDALTGLYNRRYLINYLDYLVTSDSSTPFALLYIDFNRFKFINDSYGHEMGDKVLCALCRRILETHIPNCIAFRLGGDEFAVLLENYADKTDIALIAEQLLKIIQTPVNIDSYVFTLNASIGIALYPKDTDNRDILMQYADMAMYEVKSRHYRVDYLFFNAELSEKTKRQHEIELALRNADYDKEFILYFQPQYNVKTDSLVGMEALIRWMQPQKGLIDPMEFIPIAEKNGLIFNLGEWVIDKAFSQIKKWNQTYSLDLKISINISPIQIENVGFMDWFREKLQKEAIKPSWIDLEITENIAIKSDALTIQIFDLLHEMGVYTSIDDFGTGYSSLSYIKRFNIDRLKIAKELIDNIGHDEDALLIVQAIIMMAKGMQLKTIAEGIEDINQLKILSELGCDEIQGYFFGKPVTSETFEAQHINKVCSSSDKIEV</sequence>